<dbReference type="RefSeq" id="XP_012336454.1">
    <property type="nucleotide sequence ID" value="XM_012481031.1"/>
</dbReference>
<evidence type="ECO:0000256" key="5">
    <source>
        <dbReference type="ARBA" id="ARBA00023014"/>
    </source>
</evidence>
<protein>
    <submittedName>
        <fullName evidence="9">FeS cluster assembly scaffold IscU</fullName>
    </submittedName>
</protein>
<gene>
    <name evidence="9" type="ORF">AK88_03414</name>
</gene>
<dbReference type="SUPFAM" id="SSF82649">
    <property type="entry name" value="SufE/NifU"/>
    <property type="match status" value="1"/>
</dbReference>
<dbReference type="Pfam" id="PF01592">
    <property type="entry name" value="NifU_N"/>
    <property type="match status" value="1"/>
</dbReference>
<keyword evidence="4" id="KW-0408">Iron</keyword>
<evidence type="ECO:0000313" key="9">
    <source>
        <dbReference type="EMBL" id="KJP86905.1"/>
    </source>
</evidence>
<evidence type="ECO:0000256" key="1">
    <source>
        <dbReference type="ARBA" id="ARBA00005151"/>
    </source>
</evidence>
<dbReference type="GO" id="GO:0016226">
    <property type="term" value="P:iron-sulfur cluster assembly"/>
    <property type="evidence" value="ECO:0007669"/>
    <property type="project" value="UniProtKB-UniRule"/>
</dbReference>
<evidence type="ECO:0000256" key="4">
    <source>
        <dbReference type="ARBA" id="ARBA00023004"/>
    </source>
</evidence>
<keyword evidence="7" id="KW-0732">Signal</keyword>
<comment type="pathway">
    <text evidence="1">Cofactor biosynthesis; iron-sulfur cluster biosynthesis.</text>
</comment>
<dbReference type="NCBIfam" id="TIGR01999">
    <property type="entry name" value="iscU"/>
    <property type="match status" value="1"/>
</dbReference>
<reference evidence="9 10" key="1">
    <citation type="submission" date="2014-03" db="EMBL/GenBank/DDBJ databases">
        <title>The Genome Sequence of Plasmodium fragile nilgiri.</title>
        <authorList>
            <consortium name="The Broad Institute Genomics Platform"/>
            <consortium name="The Broad Institute Genome Sequencing Center for Infectious Disease"/>
            <person name="Neafsey D."/>
            <person name="Duraisingh M."/>
            <person name="Young S.K."/>
            <person name="Zeng Q."/>
            <person name="Gargeya S."/>
            <person name="Abouelleil A."/>
            <person name="Alvarado L."/>
            <person name="Chapman S.B."/>
            <person name="Gainer-Dewar J."/>
            <person name="Goldberg J."/>
            <person name="Griggs A."/>
            <person name="Gujja S."/>
            <person name="Hansen M."/>
            <person name="Howarth C."/>
            <person name="Imamovic A."/>
            <person name="Larimer J."/>
            <person name="Pearson M."/>
            <person name="Poon T.W."/>
            <person name="Priest M."/>
            <person name="Roberts A."/>
            <person name="Saif S."/>
            <person name="Shea T."/>
            <person name="Sykes S."/>
            <person name="Wortman J."/>
            <person name="Nusbaum C."/>
            <person name="Birren B."/>
        </authorList>
    </citation>
    <scope>NUCLEOTIDE SEQUENCE [LARGE SCALE GENOMIC DNA]</scope>
    <source>
        <strain evidence="10">nilgiri</strain>
    </source>
</reference>
<proteinExistence type="inferred from homology"/>
<dbReference type="Gene3D" id="3.90.1010.10">
    <property type="match status" value="1"/>
</dbReference>
<dbReference type="AlphaFoldDB" id="A0A0D9QIL0"/>
<feature type="chain" id="PRO_5002343732" evidence="7">
    <location>
        <begin position="17"/>
        <end position="170"/>
    </location>
</feature>
<evidence type="ECO:0000313" key="10">
    <source>
        <dbReference type="Proteomes" id="UP000054561"/>
    </source>
</evidence>
<dbReference type="FunFam" id="3.90.1010.10:FF:000005">
    <property type="entry name" value="Iron-sulfur cluster assembly protein"/>
    <property type="match status" value="1"/>
</dbReference>
<keyword evidence="5" id="KW-0411">Iron-sulfur</keyword>
<dbReference type="PANTHER" id="PTHR10093">
    <property type="entry name" value="IRON-SULFUR CLUSTER ASSEMBLY ENZYME NIFU HOMOLOG"/>
    <property type="match status" value="1"/>
</dbReference>
<evidence type="ECO:0000256" key="3">
    <source>
        <dbReference type="ARBA" id="ARBA00022723"/>
    </source>
</evidence>
<dbReference type="InterPro" id="IPR002871">
    <property type="entry name" value="NIF_FeS_clus_asmbl_NifU_N"/>
</dbReference>
<sequence length="170" mass="18327">MMATFLSLLCKGKGAALSAAGRAPLCLPRVNGNIVNNGYYPCAARSYSDNVKDHFNKPRNVGSFDKNEKNIGTSIVGKASCGDVIKLQLKIEDNVIKDARFMAFGCGSAIASSSYATELIKGKTIDEALKIKNDDIASHLSLPPVKIHCSLLAEDAIKHAIKNYREKVIN</sequence>
<organism evidence="9 10">
    <name type="scientific">Plasmodium fragile</name>
    <dbReference type="NCBI Taxonomy" id="5857"/>
    <lineage>
        <taxon>Eukaryota</taxon>
        <taxon>Sar</taxon>
        <taxon>Alveolata</taxon>
        <taxon>Apicomplexa</taxon>
        <taxon>Aconoidasida</taxon>
        <taxon>Haemosporida</taxon>
        <taxon>Plasmodiidae</taxon>
        <taxon>Plasmodium</taxon>
        <taxon>Plasmodium (Plasmodium)</taxon>
    </lineage>
</organism>
<evidence type="ECO:0000256" key="6">
    <source>
        <dbReference type="RuleBase" id="RU362089"/>
    </source>
</evidence>
<dbReference type="EMBL" id="KQ001683">
    <property type="protein sequence ID" value="KJP86905.1"/>
    <property type="molecule type" value="Genomic_DNA"/>
</dbReference>
<accession>A0A0D9QIL0</accession>
<dbReference type="OrthoDB" id="1925777at2759"/>
<keyword evidence="3" id="KW-0479">Metal-binding</keyword>
<dbReference type="GO" id="GO:0051536">
    <property type="term" value="F:iron-sulfur cluster binding"/>
    <property type="evidence" value="ECO:0007669"/>
    <property type="project" value="UniProtKB-UniRule"/>
</dbReference>
<dbReference type="GO" id="GO:0005506">
    <property type="term" value="F:iron ion binding"/>
    <property type="evidence" value="ECO:0007669"/>
    <property type="project" value="UniProtKB-UniRule"/>
</dbReference>
<dbReference type="OMA" id="SMVTEMV"/>
<comment type="similarity">
    <text evidence="2 6">Belongs to the NifU family.</text>
</comment>
<keyword evidence="10" id="KW-1185">Reference proteome</keyword>
<feature type="domain" description="NIF system FeS cluster assembly NifU N-terminal" evidence="8">
    <location>
        <begin position="47"/>
        <end position="168"/>
    </location>
</feature>
<dbReference type="GO" id="GO:0005739">
    <property type="term" value="C:mitochondrion"/>
    <property type="evidence" value="ECO:0007669"/>
    <property type="project" value="UniProtKB-ARBA"/>
</dbReference>
<dbReference type="GeneID" id="24268728"/>
<dbReference type="VEuPathDB" id="PlasmoDB:AK88_03414"/>
<dbReference type="Proteomes" id="UP000054561">
    <property type="component" value="Unassembled WGS sequence"/>
</dbReference>
<feature type="signal peptide" evidence="7">
    <location>
        <begin position="1"/>
        <end position="16"/>
    </location>
</feature>
<evidence type="ECO:0000256" key="7">
    <source>
        <dbReference type="SAM" id="SignalP"/>
    </source>
</evidence>
<evidence type="ECO:0000256" key="2">
    <source>
        <dbReference type="ARBA" id="ARBA00006420"/>
    </source>
</evidence>
<evidence type="ECO:0000259" key="8">
    <source>
        <dbReference type="Pfam" id="PF01592"/>
    </source>
</evidence>
<name>A0A0D9QIL0_PLAFR</name>
<dbReference type="CDD" id="cd06664">
    <property type="entry name" value="IscU_like"/>
    <property type="match status" value="1"/>
</dbReference>
<dbReference type="InterPro" id="IPR011339">
    <property type="entry name" value="ISCU"/>
</dbReference>